<comment type="caution">
    <text evidence="2">The sequence shown here is derived from an EMBL/GenBank/DDBJ whole genome shotgun (WGS) entry which is preliminary data.</text>
</comment>
<dbReference type="AlphaFoldDB" id="A0A6P1BU22"/>
<dbReference type="SUPFAM" id="SSF46689">
    <property type="entry name" value="Homeodomain-like"/>
    <property type="match status" value="1"/>
</dbReference>
<dbReference type="CDD" id="cd00167">
    <property type="entry name" value="SANT"/>
    <property type="match status" value="1"/>
</dbReference>
<protein>
    <submittedName>
        <fullName evidence="2">SANT/Myb domain-containing protein</fullName>
    </submittedName>
</protein>
<name>A0A6P1BU22_9BRAD</name>
<organism evidence="2 3">
    <name type="scientific">Bradyrhizobium uaiense</name>
    <dbReference type="NCBI Taxonomy" id="2594946"/>
    <lineage>
        <taxon>Bacteria</taxon>
        <taxon>Pseudomonadati</taxon>
        <taxon>Pseudomonadota</taxon>
        <taxon>Alphaproteobacteria</taxon>
        <taxon>Hyphomicrobiales</taxon>
        <taxon>Nitrobacteraceae</taxon>
        <taxon>Bradyrhizobium</taxon>
    </lineage>
</organism>
<dbReference type="InterPro" id="IPR009057">
    <property type="entry name" value="Homeodomain-like_sf"/>
</dbReference>
<dbReference type="Proteomes" id="UP000468531">
    <property type="component" value="Unassembled WGS sequence"/>
</dbReference>
<keyword evidence="3" id="KW-1185">Reference proteome</keyword>
<evidence type="ECO:0000313" key="3">
    <source>
        <dbReference type="Proteomes" id="UP000468531"/>
    </source>
</evidence>
<proteinExistence type="predicted"/>
<sequence length="73" mass="8461">MPKPWTAEEEQRLLELRNSGLIWIRVAGILGRTEASVVGHYLKHLKKRPRKIICEPELRLPSQDPLLNGHQRS</sequence>
<feature type="domain" description="Myb-like" evidence="1">
    <location>
        <begin position="1"/>
        <end position="45"/>
    </location>
</feature>
<evidence type="ECO:0000313" key="2">
    <source>
        <dbReference type="EMBL" id="NEV01694.1"/>
    </source>
</evidence>
<dbReference type="Gene3D" id="1.10.10.60">
    <property type="entry name" value="Homeodomain-like"/>
    <property type="match status" value="1"/>
</dbReference>
<gene>
    <name evidence="2" type="ORF">FNJ47_39485</name>
</gene>
<evidence type="ECO:0000259" key="1">
    <source>
        <dbReference type="PROSITE" id="PS50090"/>
    </source>
</evidence>
<dbReference type="EMBL" id="VKHP01000265">
    <property type="protein sequence ID" value="NEV01694.1"/>
    <property type="molecule type" value="Genomic_DNA"/>
</dbReference>
<reference evidence="2 3" key="1">
    <citation type="journal article" date="2020" name="Arch. Microbiol.">
        <title>Bradyrhizobium uaiense sp. nov., a new highly efficient cowpea symbiont.</title>
        <authorList>
            <person name="Cabral Michel D."/>
            <person name="Azarias Guimaraes A."/>
            <person name="Martins da Costa E."/>
            <person name="Soares de Carvalho T."/>
            <person name="Balsanelli E."/>
            <person name="Willems A."/>
            <person name="Maltempi de Souza E."/>
            <person name="de Souza Moreira F.M."/>
        </authorList>
    </citation>
    <scope>NUCLEOTIDE SEQUENCE [LARGE SCALE GENOMIC DNA]</scope>
    <source>
        <strain evidence="2 3">UFLA 03-164</strain>
    </source>
</reference>
<accession>A0A6P1BU22</accession>
<dbReference type="PROSITE" id="PS50090">
    <property type="entry name" value="MYB_LIKE"/>
    <property type="match status" value="1"/>
</dbReference>
<dbReference type="InterPro" id="IPR001005">
    <property type="entry name" value="SANT/Myb"/>
</dbReference>
<dbReference type="RefSeq" id="WP_163161221.1">
    <property type="nucleotide sequence ID" value="NZ_VKHP01000265.1"/>
</dbReference>